<reference evidence="2" key="1">
    <citation type="submission" date="2019-03" db="EMBL/GenBank/DDBJ databases">
        <title>Single cell metagenomics reveals metabolic interactions within the superorganism composed of flagellate Streblomastix strix and complex community of Bacteroidetes bacteria on its surface.</title>
        <authorList>
            <person name="Treitli S.C."/>
            <person name="Kolisko M."/>
            <person name="Husnik F."/>
            <person name="Keeling P."/>
            <person name="Hampl V."/>
        </authorList>
    </citation>
    <scope>NUCLEOTIDE SEQUENCE</scope>
    <source>
        <strain evidence="2">STM</strain>
    </source>
</reference>
<dbReference type="GO" id="GO:0006302">
    <property type="term" value="P:double-strand break repair"/>
    <property type="evidence" value="ECO:0007669"/>
    <property type="project" value="InterPro"/>
</dbReference>
<dbReference type="Gene3D" id="3.40.50.300">
    <property type="entry name" value="P-loop containing nucleotide triphosphate hydrolases"/>
    <property type="match status" value="1"/>
</dbReference>
<comment type="caution">
    <text evidence="2">The sequence shown here is derived from an EMBL/GenBank/DDBJ whole genome shotgun (WGS) entry which is preliminary data.</text>
</comment>
<dbReference type="AlphaFoldDB" id="A0A5J4PLB8"/>
<dbReference type="Pfam" id="PF13476">
    <property type="entry name" value="AAA_23"/>
    <property type="match status" value="1"/>
</dbReference>
<dbReference type="InterPro" id="IPR027417">
    <property type="entry name" value="P-loop_NTPase"/>
</dbReference>
<dbReference type="InterPro" id="IPR038729">
    <property type="entry name" value="Rad50/SbcC_AAA"/>
</dbReference>
<sequence>MIKIKINQEHKSIKPCEFELPDFTVLTGKNGSGKSHLLQAISTPAISSKLLINSKTTYNIEYIPFNGLNPNIEEVCDPQTIKQQIKSVWQNYDNRLRNLSHSYSRNQGGYNVQNFLNQIGVDNNQKRIISKVIEKTHKELDKITEDDFDTNFDISFINQNDFFTAQFALIFKNYHLRYEENAYNEFCKEKGKPLSKPILTESEFVDKYGTPPWDLINQILKETNVPYEVNNPMDTRMDSS</sequence>
<dbReference type="EMBL" id="SNRY01007864">
    <property type="protein sequence ID" value="KAA6309600.1"/>
    <property type="molecule type" value="Genomic_DNA"/>
</dbReference>
<name>A0A5J4PLB8_9ZZZZ</name>
<protein>
    <recommendedName>
        <fullName evidence="1">Rad50/SbcC-type AAA domain-containing protein</fullName>
    </recommendedName>
</protein>
<accession>A0A5J4PLB8</accession>
<proteinExistence type="predicted"/>
<evidence type="ECO:0000259" key="1">
    <source>
        <dbReference type="Pfam" id="PF13476"/>
    </source>
</evidence>
<organism evidence="2">
    <name type="scientific">termite gut metagenome</name>
    <dbReference type="NCBI Taxonomy" id="433724"/>
    <lineage>
        <taxon>unclassified sequences</taxon>
        <taxon>metagenomes</taxon>
        <taxon>organismal metagenomes</taxon>
    </lineage>
</organism>
<evidence type="ECO:0000313" key="2">
    <source>
        <dbReference type="EMBL" id="KAA6309600.1"/>
    </source>
</evidence>
<feature type="domain" description="Rad50/SbcC-type AAA" evidence="1">
    <location>
        <begin position="17"/>
        <end position="150"/>
    </location>
</feature>
<gene>
    <name evidence="2" type="ORF">EZS27_038939</name>
</gene>
<feature type="non-terminal residue" evidence="2">
    <location>
        <position position="240"/>
    </location>
</feature>
<dbReference type="GO" id="GO:0016887">
    <property type="term" value="F:ATP hydrolysis activity"/>
    <property type="evidence" value="ECO:0007669"/>
    <property type="project" value="InterPro"/>
</dbReference>
<dbReference type="SUPFAM" id="SSF52540">
    <property type="entry name" value="P-loop containing nucleoside triphosphate hydrolases"/>
    <property type="match status" value="1"/>
</dbReference>